<dbReference type="GO" id="GO:0004519">
    <property type="term" value="F:endonuclease activity"/>
    <property type="evidence" value="ECO:0007669"/>
    <property type="project" value="UniProtKB-KW"/>
</dbReference>
<protein>
    <submittedName>
        <fullName evidence="1">HpaII restriction endonuclease</fullName>
    </submittedName>
</protein>
<gene>
    <name evidence="1" type="ORF">SAMN04487824_10234</name>
</gene>
<sequence>MKETHLNAGEWGELYAFLRLTADGRVQVSDEKEKEIDGAYLDITGVSRHESRDRVVTYEANETPSGAKSIIVRVNGTKTNDVPAEEFIKNANEIFKLVKEGRNSPSTHEEEIIGFLTEVQVEHRKAKSQDKSDIFLDISDTRGGLVRKEIGYSIKSKWSKKSTLFNTGSGSGTRYALRGDMDEKTIKRINSITDSRGNADVIGRVKAIFDSGCKLSFVGYVTPPRAGCQAFVENCELINPLLPKVWQEVVYAHFSKELFSGATTSMKNICEWLIKTNPCNITRPEVKYPYMLKAFLYASYCGLTASTLWDGKSDVNGGLITVDADGNLLAFNALDGEAFKSYLFEHCSIDYPSTAPNHGDYGHIYRDGNQLMMNFNFQIRFSSY</sequence>
<keyword evidence="2" id="KW-1185">Reference proteome</keyword>
<dbReference type="Proteomes" id="UP000198528">
    <property type="component" value="Unassembled WGS sequence"/>
</dbReference>
<evidence type="ECO:0000313" key="2">
    <source>
        <dbReference type="Proteomes" id="UP000198528"/>
    </source>
</evidence>
<keyword evidence="1" id="KW-0378">Hydrolase</keyword>
<name>A0A1G6I6C8_9ACTN</name>
<proteinExistence type="predicted"/>
<dbReference type="Pfam" id="PF09561">
    <property type="entry name" value="RE_HpaII"/>
    <property type="match status" value="1"/>
</dbReference>
<reference evidence="2" key="1">
    <citation type="submission" date="2016-10" db="EMBL/GenBank/DDBJ databases">
        <authorList>
            <person name="Varghese N."/>
            <person name="Submissions S."/>
        </authorList>
    </citation>
    <scope>NUCLEOTIDE SEQUENCE [LARGE SCALE GENOMIC DNA]</scope>
    <source>
        <strain evidence="2">DSM 22619</strain>
    </source>
</reference>
<accession>A0A1G6I6C8</accession>
<organism evidence="1 2">
    <name type="scientific">Parafannyhessea umbonata</name>
    <dbReference type="NCBI Taxonomy" id="604330"/>
    <lineage>
        <taxon>Bacteria</taxon>
        <taxon>Bacillati</taxon>
        <taxon>Actinomycetota</taxon>
        <taxon>Coriobacteriia</taxon>
        <taxon>Coriobacteriales</taxon>
        <taxon>Atopobiaceae</taxon>
        <taxon>Parafannyhessea</taxon>
    </lineage>
</organism>
<dbReference type="RefSeq" id="WP_090844775.1">
    <property type="nucleotide sequence ID" value="NZ_DBFONV010000037.1"/>
</dbReference>
<dbReference type="AlphaFoldDB" id="A0A1G6I6C8"/>
<keyword evidence="1" id="KW-0540">Nuclease</keyword>
<keyword evidence="1" id="KW-0255">Endonuclease</keyword>
<dbReference type="InterPro" id="IPR019062">
    <property type="entry name" value="Restrct_endonuc_II_HpaII"/>
</dbReference>
<evidence type="ECO:0000313" key="1">
    <source>
        <dbReference type="EMBL" id="SDC01978.1"/>
    </source>
</evidence>
<dbReference type="EMBL" id="FMZL01000002">
    <property type="protein sequence ID" value="SDC01978.1"/>
    <property type="molecule type" value="Genomic_DNA"/>
</dbReference>